<protein>
    <submittedName>
        <fullName evidence="1">Uncharacterized protein</fullName>
    </submittedName>
</protein>
<dbReference type="AlphaFoldDB" id="A7VSI8"/>
<reference evidence="1 2" key="1">
    <citation type="submission" date="2007-08" db="EMBL/GenBank/DDBJ databases">
        <title>Draft genome sequence of Clostridium leptum (DSM 753).</title>
        <authorList>
            <person name="Sudarsanam P."/>
            <person name="Ley R."/>
            <person name="Guruge J."/>
            <person name="Turnbaugh P.J."/>
            <person name="Mahowald M."/>
            <person name="Liep D."/>
            <person name="Gordon J."/>
        </authorList>
    </citation>
    <scope>NUCLEOTIDE SEQUENCE [LARGE SCALE GENOMIC DNA]</scope>
    <source>
        <strain evidence="1 2">DSM 753</strain>
    </source>
</reference>
<dbReference type="Proteomes" id="UP000003490">
    <property type="component" value="Unassembled WGS sequence"/>
</dbReference>
<sequence length="34" mass="4191">MIFDHTRLRKPLIKLFSVHLKNIQFLFIFFGKNK</sequence>
<comment type="caution">
    <text evidence="1">The sequence shown here is derived from an EMBL/GenBank/DDBJ whole genome shotgun (WGS) entry which is preliminary data.</text>
</comment>
<gene>
    <name evidence="1" type="ORF">CLOLEP_01529</name>
</gene>
<dbReference type="HOGENOM" id="CLU_3373039_0_0_9"/>
<organism evidence="1 2">
    <name type="scientific">[Clostridium] leptum DSM 753</name>
    <dbReference type="NCBI Taxonomy" id="428125"/>
    <lineage>
        <taxon>Bacteria</taxon>
        <taxon>Bacillati</taxon>
        <taxon>Bacillota</taxon>
        <taxon>Clostridia</taxon>
        <taxon>Eubacteriales</taxon>
        <taxon>Oscillospiraceae</taxon>
        <taxon>Oscillospiraceae incertae sedis</taxon>
    </lineage>
</organism>
<name>A7VSI8_9FIRM</name>
<accession>A7VSI8</accession>
<dbReference type="EMBL" id="ABCB02000018">
    <property type="protein sequence ID" value="EDO61134.1"/>
    <property type="molecule type" value="Genomic_DNA"/>
</dbReference>
<evidence type="ECO:0000313" key="2">
    <source>
        <dbReference type="Proteomes" id="UP000003490"/>
    </source>
</evidence>
<evidence type="ECO:0000313" key="1">
    <source>
        <dbReference type="EMBL" id="EDO61134.1"/>
    </source>
</evidence>
<reference evidence="1 2" key="2">
    <citation type="submission" date="2007-08" db="EMBL/GenBank/DDBJ databases">
        <authorList>
            <person name="Fulton L."/>
            <person name="Clifton S."/>
            <person name="Fulton B."/>
            <person name="Xu J."/>
            <person name="Minx P."/>
            <person name="Pepin K.H."/>
            <person name="Johnson M."/>
            <person name="Thiruvilangam P."/>
            <person name="Bhonagiri V."/>
            <person name="Nash W.E."/>
            <person name="Wang C."/>
            <person name="Mardis E.R."/>
            <person name="Wilson R.K."/>
        </authorList>
    </citation>
    <scope>NUCLEOTIDE SEQUENCE [LARGE SCALE GENOMIC DNA]</scope>
    <source>
        <strain evidence="1 2">DSM 753</strain>
    </source>
</reference>
<proteinExistence type="predicted"/>